<dbReference type="SMART" id="SM00480">
    <property type="entry name" value="POL3Bc"/>
    <property type="match status" value="1"/>
</dbReference>
<evidence type="ECO:0000256" key="9">
    <source>
        <dbReference type="ARBA" id="ARBA00023125"/>
    </source>
</evidence>
<dbReference type="GO" id="GO:0006271">
    <property type="term" value="P:DNA strand elongation involved in DNA replication"/>
    <property type="evidence" value="ECO:0007669"/>
    <property type="project" value="TreeGrafter"/>
</dbReference>
<organism evidence="14 15">
    <name type="scientific">Capnocytophaga endodontalis</name>
    <dbReference type="NCBI Taxonomy" id="2708117"/>
    <lineage>
        <taxon>Bacteria</taxon>
        <taxon>Pseudomonadati</taxon>
        <taxon>Bacteroidota</taxon>
        <taxon>Flavobacteriia</taxon>
        <taxon>Flavobacteriales</taxon>
        <taxon>Flavobacteriaceae</taxon>
        <taxon>Capnocytophaga</taxon>
    </lineage>
</organism>
<keyword evidence="15" id="KW-1185">Reference proteome</keyword>
<dbReference type="GO" id="GO:0003887">
    <property type="term" value="F:DNA-directed DNA polymerase activity"/>
    <property type="evidence" value="ECO:0007669"/>
    <property type="project" value="UniProtKB-UniRule"/>
</dbReference>
<dbReference type="InterPro" id="IPR046938">
    <property type="entry name" value="DNA_clamp_sf"/>
</dbReference>
<keyword evidence="6 10" id="KW-0548">Nucleotidyltransferase</keyword>
<evidence type="ECO:0000259" key="13">
    <source>
        <dbReference type="Pfam" id="PF02768"/>
    </source>
</evidence>
<keyword evidence="4 10" id="KW-0963">Cytoplasm</keyword>
<evidence type="ECO:0000256" key="2">
    <source>
        <dbReference type="ARBA" id="ARBA00010752"/>
    </source>
</evidence>
<evidence type="ECO:0000256" key="3">
    <source>
        <dbReference type="ARBA" id="ARBA00021035"/>
    </source>
</evidence>
<dbReference type="Gene3D" id="3.10.150.10">
    <property type="entry name" value="DNA Polymerase III, subunit A, domain 2"/>
    <property type="match status" value="1"/>
</dbReference>
<dbReference type="Pfam" id="PF02767">
    <property type="entry name" value="DNA_pol3_beta_2"/>
    <property type="match status" value="1"/>
</dbReference>
<proteinExistence type="inferred from homology"/>
<dbReference type="CDD" id="cd00140">
    <property type="entry name" value="beta_clamp"/>
    <property type="match status" value="1"/>
</dbReference>
<dbReference type="Proteomes" id="UP000197007">
    <property type="component" value="Chromosome"/>
</dbReference>
<feature type="domain" description="DNA polymerase III beta sliding clamp central" evidence="12">
    <location>
        <begin position="131"/>
        <end position="242"/>
    </location>
</feature>
<dbReference type="PANTHER" id="PTHR30478">
    <property type="entry name" value="DNA POLYMERASE III SUBUNIT BETA"/>
    <property type="match status" value="1"/>
</dbReference>
<dbReference type="GO" id="GO:0009360">
    <property type="term" value="C:DNA polymerase III complex"/>
    <property type="evidence" value="ECO:0007669"/>
    <property type="project" value="InterPro"/>
</dbReference>
<comment type="similarity">
    <text evidence="2 10">Belongs to the beta sliding clamp family.</text>
</comment>
<dbReference type="InterPro" id="IPR001001">
    <property type="entry name" value="DNA_polIII_beta"/>
</dbReference>
<dbReference type="PIRSF" id="PIRSF000804">
    <property type="entry name" value="DNA_pol_III_b"/>
    <property type="match status" value="1"/>
</dbReference>
<dbReference type="InterPro" id="IPR022635">
    <property type="entry name" value="DNA_polIII_beta_C"/>
</dbReference>
<evidence type="ECO:0000259" key="12">
    <source>
        <dbReference type="Pfam" id="PF02767"/>
    </source>
</evidence>
<dbReference type="InterPro" id="IPR022634">
    <property type="entry name" value="DNA_polIII_beta_N"/>
</dbReference>
<evidence type="ECO:0000256" key="10">
    <source>
        <dbReference type="PIRNR" id="PIRNR000804"/>
    </source>
</evidence>
<dbReference type="Pfam" id="PF02768">
    <property type="entry name" value="DNA_pol3_beta_3"/>
    <property type="match status" value="1"/>
</dbReference>
<dbReference type="EMBL" id="CP022022">
    <property type="protein sequence ID" value="ASF43712.1"/>
    <property type="molecule type" value="Genomic_DNA"/>
</dbReference>
<evidence type="ECO:0000256" key="8">
    <source>
        <dbReference type="ARBA" id="ARBA00022932"/>
    </source>
</evidence>
<comment type="function">
    <text evidence="10">Confers DNA tethering and processivity to DNA polymerases and other proteins. Acts as a clamp, forming a ring around DNA (a reaction catalyzed by the clamp-loading complex) which diffuses in an ATP-independent manner freely and bidirectionally along dsDNA. Initially characterized for its ability to contact the catalytic subunit of DNA polymerase III (Pol III), a complex, multichain enzyme responsible for most of the replicative synthesis in bacteria; Pol III exhibits 3'-5' exonuclease proofreading activity. The beta chain is required for initiation of replication as well as for processivity of DNA replication.</text>
</comment>
<dbReference type="GO" id="GO:0005737">
    <property type="term" value="C:cytoplasm"/>
    <property type="evidence" value="ECO:0007669"/>
    <property type="project" value="UniProtKB-SubCell"/>
</dbReference>
<dbReference type="AlphaFoldDB" id="A0A1Z4BR55"/>
<evidence type="ECO:0000256" key="1">
    <source>
        <dbReference type="ARBA" id="ARBA00004496"/>
    </source>
</evidence>
<evidence type="ECO:0000256" key="6">
    <source>
        <dbReference type="ARBA" id="ARBA00022695"/>
    </source>
</evidence>
<dbReference type="InterPro" id="IPR022637">
    <property type="entry name" value="DNA_polIII_beta_cen"/>
</dbReference>
<evidence type="ECO:0000256" key="4">
    <source>
        <dbReference type="ARBA" id="ARBA00022490"/>
    </source>
</evidence>
<accession>A0A1Z4BR55</accession>
<protein>
    <recommendedName>
        <fullName evidence="3 10">Beta sliding clamp</fullName>
    </recommendedName>
</protein>
<dbReference type="SUPFAM" id="SSF55979">
    <property type="entry name" value="DNA clamp"/>
    <property type="match status" value="3"/>
</dbReference>
<comment type="subcellular location">
    <subcellularLocation>
        <location evidence="1 10">Cytoplasm</location>
    </subcellularLocation>
</comment>
<feature type="domain" description="DNA polymerase III beta sliding clamp C-terminal" evidence="13">
    <location>
        <begin position="246"/>
        <end position="351"/>
    </location>
</feature>
<dbReference type="GO" id="GO:0008408">
    <property type="term" value="F:3'-5' exonuclease activity"/>
    <property type="evidence" value="ECO:0007669"/>
    <property type="project" value="InterPro"/>
</dbReference>
<sequence length="374" mass="41493">MKFIVSSSYLLKKLQVFGGVINNNNTMPILDNFLFELSTNSLTISASDLETTVRGTLEVESDSQGSIAVSAKLLIDILKTFSEQPLTFLVKENNVIEISSTTGNYTLAYLDGEEFPRPVALPEASKVTLLGDVLATAVQKTIFAAGNDDLRPTMSGILFQFSENGLTFVGTDAHKLVKYERLDIKANDAADFIMPKKPLNILKGILAGSETEVTIEYNESNAKFSFDDMEFICRLIDGKYPNYDAVIPKENPNKLILNRSQFYSSINRLSLFSNKTTHQVRLKVAGSNLVISAEDVDYSNKGEERFTCNYQGDDLEIGFNSKFLKEMINNLDSDEILIEMSLPNRAGLITPIDGLDEGEKVLMLAMPIMLNNNQ</sequence>
<dbReference type="NCBIfam" id="TIGR00663">
    <property type="entry name" value="dnan"/>
    <property type="match status" value="1"/>
</dbReference>
<dbReference type="Pfam" id="PF00712">
    <property type="entry name" value="DNA_pol3_beta"/>
    <property type="match status" value="1"/>
</dbReference>
<evidence type="ECO:0000256" key="7">
    <source>
        <dbReference type="ARBA" id="ARBA00022705"/>
    </source>
</evidence>
<keyword evidence="9" id="KW-0238">DNA-binding</keyword>
<gene>
    <name evidence="14" type="primary">dnaN</name>
    <name evidence="14" type="ORF">CBG49_11835</name>
</gene>
<dbReference type="RefSeq" id="WP_088594632.1">
    <property type="nucleotide sequence ID" value="NZ_CP022022.1"/>
</dbReference>
<evidence type="ECO:0000313" key="14">
    <source>
        <dbReference type="EMBL" id="ASF43712.1"/>
    </source>
</evidence>
<evidence type="ECO:0000259" key="11">
    <source>
        <dbReference type="Pfam" id="PF00712"/>
    </source>
</evidence>
<comment type="subunit">
    <text evidence="10">Forms a ring-shaped head-to-tail homodimer around DNA.</text>
</comment>
<reference evidence="15" key="1">
    <citation type="submission" date="2017-06" db="EMBL/GenBank/DDBJ databases">
        <title>Complete genome sequence of Capnocytophaga sp. KCOM 1579 (=ChDC OS43) isolated from a human refractory periapical abscess lesion.</title>
        <authorList>
            <person name="Kook J.-K."/>
            <person name="Park S.-N."/>
            <person name="Lim Y.K."/>
            <person name="Roh H."/>
        </authorList>
    </citation>
    <scope>NUCLEOTIDE SEQUENCE [LARGE SCALE GENOMIC DNA]</scope>
    <source>
        <strain evidence="15">ChDC OS43</strain>
    </source>
</reference>
<keyword evidence="7 10" id="KW-0235">DNA replication</keyword>
<dbReference type="Gene3D" id="3.70.10.10">
    <property type="match status" value="1"/>
</dbReference>
<evidence type="ECO:0000313" key="15">
    <source>
        <dbReference type="Proteomes" id="UP000197007"/>
    </source>
</evidence>
<keyword evidence="8 10" id="KW-0239">DNA-directed DNA polymerase</keyword>
<dbReference type="PANTHER" id="PTHR30478:SF0">
    <property type="entry name" value="BETA SLIDING CLAMP"/>
    <property type="match status" value="1"/>
</dbReference>
<dbReference type="GO" id="GO:0003677">
    <property type="term" value="F:DNA binding"/>
    <property type="evidence" value="ECO:0007669"/>
    <property type="project" value="UniProtKB-UniRule"/>
</dbReference>
<name>A0A1Z4BR55_9FLAO</name>
<feature type="domain" description="DNA polymerase III beta sliding clamp N-terminal" evidence="11">
    <location>
        <begin position="1"/>
        <end position="116"/>
    </location>
</feature>
<evidence type="ECO:0000256" key="5">
    <source>
        <dbReference type="ARBA" id="ARBA00022679"/>
    </source>
</evidence>
<keyword evidence="5 10" id="KW-0808">Transferase</keyword>
<dbReference type="KEGG" id="capn:CBG49_11835"/>